<name>A0ACA9LKJ9_9GLOM</name>
<proteinExistence type="predicted"/>
<organism evidence="1 2">
    <name type="scientific">Acaulospora colombiana</name>
    <dbReference type="NCBI Taxonomy" id="27376"/>
    <lineage>
        <taxon>Eukaryota</taxon>
        <taxon>Fungi</taxon>
        <taxon>Fungi incertae sedis</taxon>
        <taxon>Mucoromycota</taxon>
        <taxon>Glomeromycotina</taxon>
        <taxon>Glomeromycetes</taxon>
        <taxon>Diversisporales</taxon>
        <taxon>Acaulosporaceae</taxon>
        <taxon>Acaulospora</taxon>
    </lineage>
</organism>
<evidence type="ECO:0000313" key="1">
    <source>
        <dbReference type="EMBL" id="CAG8536398.1"/>
    </source>
</evidence>
<dbReference type="EMBL" id="CAJVPT010006988">
    <property type="protein sequence ID" value="CAG8536398.1"/>
    <property type="molecule type" value="Genomic_DNA"/>
</dbReference>
<keyword evidence="2" id="KW-1185">Reference proteome</keyword>
<reference evidence="1" key="1">
    <citation type="submission" date="2021-06" db="EMBL/GenBank/DDBJ databases">
        <authorList>
            <person name="Kallberg Y."/>
            <person name="Tangrot J."/>
            <person name="Rosling A."/>
        </authorList>
    </citation>
    <scope>NUCLEOTIDE SEQUENCE</scope>
    <source>
        <strain evidence="1">CL356</strain>
    </source>
</reference>
<dbReference type="Proteomes" id="UP000789525">
    <property type="component" value="Unassembled WGS sequence"/>
</dbReference>
<evidence type="ECO:0000313" key="2">
    <source>
        <dbReference type="Proteomes" id="UP000789525"/>
    </source>
</evidence>
<comment type="caution">
    <text evidence="1">The sequence shown here is derived from an EMBL/GenBank/DDBJ whole genome shotgun (WGS) entry which is preliminary data.</text>
</comment>
<sequence length="207" mass="23839">MPEIYEGDEYHTYLREILDNDNLYISRRPSSQLMTETDEVKVCIIINGENGLKRSLKKTAKLSEIRIQWEEEQDSLYMGSNCYFVDKNGIKIDPIEESKEILIDNLNRGTEIGTLNILLETNKPDWVRLTRMCENGFIIKCDEDMAKDKVIIEKAPKQVAEIKIDSKDTKINTDEGFYEEELECHNEIEDICKRNPVTSASVPAATP</sequence>
<protein>
    <submittedName>
        <fullName evidence="1">13998_t:CDS:1</fullName>
    </submittedName>
</protein>
<gene>
    <name evidence="1" type="ORF">ACOLOM_LOCUS4287</name>
</gene>
<accession>A0ACA9LKJ9</accession>